<accession>A0ACC1SDD2</accession>
<name>A0ACC1SDD2_9HYPO</name>
<evidence type="ECO:0000313" key="2">
    <source>
        <dbReference type="Proteomes" id="UP001148629"/>
    </source>
</evidence>
<dbReference type="EMBL" id="JANRMS010000594">
    <property type="protein sequence ID" value="KAJ3537192.1"/>
    <property type="molecule type" value="Genomic_DNA"/>
</dbReference>
<proteinExistence type="predicted"/>
<keyword evidence="2" id="KW-1185">Reference proteome</keyword>
<gene>
    <name evidence="1" type="ORF">NM208_g6417</name>
</gene>
<dbReference type="Proteomes" id="UP001148629">
    <property type="component" value="Unassembled WGS sequence"/>
</dbReference>
<organism evidence="1 2">
    <name type="scientific">Fusarium decemcellulare</name>
    <dbReference type="NCBI Taxonomy" id="57161"/>
    <lineage>
        <taxon>Eukaryota</taxon>
        <taxon>Fungi</taxon>
        <taxon>Dikarya</taxon>
        <taxon>Ascomycota</taxon>
        <taxon>Pezizomycotina</taxon>
        <taxon>Sordariomycetes</taxon>
        <taxon>Hypocreomycetidae</taxon>
        <taxon>Hypocreales</taxon>
        <taxon>Nectriaceae</taxon>
        <taxon>Fusarium</taxon>
        <taxon>Fusarium decemcellulare species complex</taxon>
    </lineage>
</organism>
<comment type="caution">
    <text evidence="1">The sequence shown here is derived from an EMBL/GenBank/DDBJ whole genome shotgun (WGS) entry which is preliminary data.</text>
</comment>
<protein>
    <submittedName>
        <fullName evidence="1">Uncharacterized protein</fullName>
    </submittedName>
</protein>
<evidence type="ECO:0000313" key="1">
    <source>
        <dbReference type="EMBL" id="KAJ3537192.1"/>
    </source>
</evidence>
<sequence length="1069" mass="118655">MSDPKTYTVGWICAIKAEFVAAQAFFDEEHADLELVDEHDNNTYALGRIGKHNVVVAVLPKSEYGTTSAATVARDMLRTFGNIRFGLMVGIGGGAPSAEHDIRLGDVVVSSRDKGKGAVFQYDYGKATQDHDFEPTGFLSPPPQLLLTAMHGLEAKYDLEGHQLMAHVERALEQRPRLRKLRYSRPASDTDRLYRTDVVHPDPLKECGAICSNDATYLVARKERDEDENDPAVHFGLIASANQVMKDATARDKMAASKGVLCFEMEAAGLMNHFPCVVIRGICDYSDSHKNKDWQGFAAMTAAAFAKDLLGRISPTKVEAERPISEALVSIQSSIDKTMDLVSTIQLDQHATKVKKWLKPADYSTNAVKAMELRYEGTGAWILDDPVFQEWKTGSRRHLWLHGLSGCGKTVLITTILESLRRSSNHKPLAFFFDFRDERKQTLDGLFCSLAFQLYTTGGDVAKKLDELYDDCNYGQEKPGPNALPKFLDFVARETEGMVVVIDALDECNTQEELVKWIRGFACTKAKLIVTSRPEETFNVSLPEVFDKRNCVPLNTKAVDGDIHTYVSGRLQQDVNFTRRKLSEDLLEEIRDNIGNGSDGMFRLAALQMDHLATQCLHANAIRRALKSLPQTLGQFYDRMVENIPQDLKYNAVRLLQFLVHAKRPLALSEAIQVLATEMDQDPPRFDKGSELDMKTDVLRYCPGFVFIAEVMVDDKAVEELHIAHFSVKEFFLTKPDFIHPAPDIMITKTCLTYLRDIKGSDPQTKVDFPMASYAAEHWIEYAQLAEASDDVVEQIVGFVTNETTFQRWVLLRVADHNLEAKSGRPYNTSILYQVCLGGLTKTAKVLIKDGADVNVRGEEYDCPLQAASAGGHLDTVQLLLDNGADVNAQGGTEGNALQAACAAGHLEVVKLLINHGADVNPENGITITPGGSVRIPNGRFNNPLDAAAANGHLEVVRLLLEKGADVNARSTWNFFSTKAKAAGYIFVDQILPYMLDNGVRIIVAGGYTNKLYAASYEERRDYVKTWISKHMFSILGGDYRTPLAAALGQDHEEVAQLLIEHGARHPLD</sequence>
<reference evidence="1" key="1">
    <citation type="submission" date="2022-08" db="EMBL/GenBank/DDBJ databases">
        <title>Genome Sequence of Fusarium decemcellulare.</title>
        <authorList>
            <person name="Buettner E."/>
        </authorList>
    </citation>
    <scope>NUCLEOTIDE SEQUENCE</scope>
    <source>
        <strain evidence="1">Babe19</strain>
    </source>
</reference>